<dbReference type="Gene3D" id="3.90.550.10">
    <property type="entry name" value="Spore Coat Polysaccharide Biosynthesis Protein SpsA, Chain A"/>
    <property type="match status" value="1"/>
</dbReference>
<comment type="subcellular location">
    <subcellularLocation>
        <location evidence="1">Membrane</location>
        <topology evidence="1">Multi-pass membrane protein</topology>
    </subcellularLocation>
</comment>
<dbReference type="Proteomes" id="UP000295131">
    <property type="component" value="Unassembled WGS sequence"/>
</dbReference>
<dbReference type="Pfam" id="PF13641">
    <property type="entry name" value="Glyco_tranf_2_3"/>
    <property type="match status" value="1"/>
</dbReference>
<feature type="transmembrane region" description="Helical" evidence="8">
    <location>
        <begin position="521"/>
        <end position="540"/>
    </location>
</feature>
<keyword evidence="3 9" id="KW-0808">Transferase</keyword>
<feature type="transmembrane region" description="Helical" evidence="8">
    <location>
        <begin position="223"/>
        <end position="241"/>
    </location>
</feature>
<protein>
    <submittedName>
        <fullName evidence="9">Glycosyl transferase</fullName>
    </submittedName>
</protein>
<dbReference type="InterPro" id="IPR029044">
    <property type="entry name" value="Nucleotide-diphossugar_trans"/>
</dbReference>
<feature type="transmembrane region" description="Helical" evidence="8">
    <location>
        <begin position="597"/>
        <end position="616"/>
    </location>
</feature>
<evidence type="ECO:0000256" key="3">
    <source>
        <dbReference type="ARBA" id="ARBA00022679"/>
    </source>
</evidence>
<evidence type="ECO:0000256" key="2">
    <source>
        <dbReference type="ARBA" id="ARBA00022676"/>
    </source>
</evidence>
<dbReference type="EMBL" id="SMSI01000001">
    <property type="protein sequence ID" value="TDH38186.1"/>
    <property type="molecule type" value="Genomic_DNA"/>
</dbReference>
<dbReference type="SUPFAM" id="SSF53448">
    <property type="entry name" value="Nucleotide-diphospho-sugar transferases"/>
    <property type="match status" value="1"/>
</dbReference>
<feature type="transmembrane region" description="Helical" evidence="8">
    <location>
        <begin position="560"/>
        <end position="585"/>
    </location>
</feature>
<evidence type="ECO:0000313" key="9">
    <source>
        <dbReference type="EMBL" id="TDH38186.1"/>
    </source>
</evidence>
<accession>A0A4R5PMJ4</accession>
<dbReference type="InterPro" id="IPR050321">
    <property type="entry name" value="Glycosyltr_2/OpgH_subfam"/>
</dbReference>
<keyword evidence="5 8" id="KW-1133">Transmembrane helix</keyword>
<evidence type="ECO:0000256" key="8">
    <source>
        <dbReference type="SAM" id="Phobius"/>
    </source>
</evidence>
<name>A0A4R5PMJ4_9HYPH</name>
<evidence type="ECO:0000256" key="5">
    <source>
        <dbReference type="ARBA" id="ARBA00022989"/>
    </source>
</evidence>
<keyword evidence="6 8" id="KW-0472">Membrane</keyword>
<dbReference type="GO" id="GO:0016020">
    <property type="term" value="C:membrane"/>
    <property type="evidence" value="ECO:0007669"/>
    <property type="project" value="UniProtKB-SubCell"/>
</dbReference>
<keyword evidence="10" id="KW-1185">Reference proteome</keyword>
<comment type="caution">
    <text evidence="9">The sequence shown here is derived from an EMBL/GenBank/DDBJ whole genome shotgun (WGS) entry which is preliminary data.</text>
</comment>
<feature type="region of interest" description="Disordered" evidence="7">
    <location>
        <begin position="630"/>
        <end position="649"/>
    </location>
</feature>
<evidence type="ECO:0000256" key="4">
    <source>
        <dbReference type="ARBA" id="ARBA00022692"/>
    </source>
</evidence>
<dbReference type="AlphaFoldDB" id="A0A4R5PMJ4"/>
<reference evidence="9 10" key="1">
    <citation type="journal article" date="2013" name="Int. J. Syst. Evol. Microbiol.">
        <title>Hoeflea suaedae sp. nov., an endophytic bacterium isolated from the root of the halophyte Suaeda maritima.</title>
        <authorList>
            <person name="Chung E.J."/>
            <person name="Park J.A."/>
            <person name="Pramanik P."/>
            <person name="Bibi F."/>
            <person name="Jeon C.O."/>
            <person name="Chung Y.R."/>
        </authorList>
    </citation>
    <scope>NUCLEOTIDE SEQUENCE [LARGE SCALE GENOMIC DNA]</scope>
    <source>
        <strain evidence="9 10">YC6898</strain>
    </source>
</reference>
<sequence length="649" mass="72194">MAPSKTVEATEMIAFPGRRSRTELVGAAPRFTPPDPMEAEASFFRSCGIGKPHLARATEDAERNGTTIEAELIAARHIRPDIYYRWLAERLGLHFFERIDPKSVLTPASIDILLVRDGPLRVNDRNRILTVIVPSARTLSDEQQRLSRQPELRSRLAVASPASIRAAVWAANETARARLTTSALDERYREMSARTVLTGTQGFALALTFCALIAAFVTSPTPALVLTHIVLTLLFLSSSLLRLCAAALGKRPPPPVLPHLDKLPIYTVLVALKDEEVVVGQLVRSLHRLDWPKSRLDIKFICEQDDLKTMRALRAANPGPHCEIVRVPALGPKTKPKALSYAMAGAKGDYVVLYDAEDIPAPGQLREAYGIFRTSDGRTGCVQSPLVIANYRKNWVTALFAIEYAGLFRSLIPFMGRFGLPVPLGGTSNHFPRKVLEEVGGWDPYNVTEDADLGMRLYRAGYRTVAAYHATIETAPETLTVWTRQRTRWLKGWAQTWLILMRSPWRTLSEMGPYGFMASQVLIAGMLLSTLAHPLMYVLIGNYLANSALGTFSAHEPLHSGLFILDVASVASSYIAFAVMGLMHMTAREQQRIAPRHLAMLPVYWLAMAWASWIAMVELRRKPHHWAKTPHKAYEPAAGQERPTEIQTD</sequence>
<dbReference type="GO" id="GO:0016757">
    <property type="term" value="F:glycosyltransferase activity"/>
    <property type="evidence" value="ECO:0007669"/>
    <property type="project" value="UniProtKB-KW"/>
</dbReference>
<dbReference type="PANTHER" id="PTHR43867:SF2">
    <property type="entry name" value="CELLULOSE SYNTHASE CATALYTIC SUBUNIT A [UDP-FORMING]"/>
    <property type="match status" value="1"/>
</dbReference>
<organism evidence="9 10">
    <name type="scientific">Pseudohoeflea suaedae</name>
    <dbReference type="NCBI Taxonomy" id="877384"/>
    <lineage>
        <taxon>Bacteria</taxon>
        <taxon>Pseudomonadati</taxon>
        <taxon>Pseudomonadota</taxon>
        <taxon>Alphaproteobacteria</taxon>
        <taxon>Hyphomicrobiales</taxon>
        <taxon>Rhizobiaceae</taxon>
        <taxon>Pseudohoeflea</taxon>
    </lineage>
</organism>
<evidence type="ECO:0000256" key="6">
    <source>
        <dbReference type="ARBA" id="ARBA00023136"/>
    </source>
</evidence>
<gene>
    <name evidence="9" type="ORF">E2A64_03435</name>
</gene>
<evidence type="ECO:0000256" key="1">
    <source>
        <dbReference type="ARBA" id="ARBA00004141"/>
    </source>
</evidence>
<proteinExistence type="predicted"/>
<evidence type="ECO:0000256" key="7">
    <source>
        <dbReference type="SAM" id="MobiDB-lite"/>
    </source>
</evidence>
<keyword evidence="4 8" id="KW-0812">Transmembrane</keyword>
<dbReference type="PANTHER" id="PTHR43867">
    <property type="entry name" value="CELLULOSE SYNTHASE CATALYTIC SUBUNIT A [UDP-FORMING]"/>
    <property type="match status" value="1"/>
</dbReference>
<feature type="transmembrane region" description="Helical" evidence="8">
    <location>
        <begin position="196"/>
        <end position="217"/>
    </location>
</feature>
<evidence type="ECO:0000313" key="10">
    <source>
        <dbReference type="Proteomes" id="UP000295131"/>
    </source>
</evidence>
<keyword evidence="2" id="KW-0328">Glycosyltransferase</keyword>